<sequence length="108" mass="12425">MADQLEVAEGPTFYLLFLFCLIGMTRIALLAFCCLTAVLRSWIVARYCGQRVGRDDESRWLERVPASHRADWLVCGFDVELVGDERALRCLSRFSSSCQWRVARMMVI</sequence>
<organism evidence="2 3">
    <name type="scientific">Aspergillus ellipticus CBS 707.79</name>
    <dbReference type="NCBI Taxonomy" id="1448320"/>
    <lineage>
        <taxon>Eukaryota</taxon>
        <taxon>Fungi</taxon>
        <taxon>Dikarya</taxon>
        <taxon>Ascomycota</taxon>
        <taxon>Pezizomycotina</taxon>
        <taxon>Eurotiomycetes</taxon>
        <taxon>Eurotiomycetidae</taxon>
        <taxon>Eurotiales</taxon>
        <taxon>Aspergillaceae</taxon>
        <taxon>Aspergillus</taxon>
        <taxon>Aspergillus subgen. Circumdati</taxon>
    </lineage>
</organism>
<dbReference type="VEuPathDB" id="FungiDB:BO71DRAFT_228257"/>
<dbReference type="EMBL" id="KZ825870">
    <property type="protein sequence ID" value="PYH94492.1"/>
    <property type="molecule type" value="Genomic_DNA"/>
</dbReference>
<evidence type="ECO:0000313" key="2">
    <source>
        <dbReference type="EMBL" id="PYH94492.1"/>
    </source>
</evidence>
<evidence type="ECO:0000256" key="1">
    <source>
        <dbReference type="SAM" id="Phobius"/>
    </source>
</evidence>
<keyword evidence="3" id="KW-1185">Reference proteome</keyword>
<protein>
    <submittedName>
        <fullName evidence="2">Uncharacterized protein</fullName>
    </submittedName>
</protein>
<accession>A0A319ETL2</accession>
<dbReference type="AlphaFoldDB" id="A0A319ETL2"/>
<name>A0A319ETL2_9EURO</name>
<proteinExistence type="predicted"/>
<dbReference type="Proteomes" id="UP000247810">
    <property type="component" value="Unassembled WGS sequence"/>
</dbReference>
<keyword evidence="1" id="KW-0812">Transmembrane</keyword>
<evidence type="ECO:0000313" key="3">
    <source>
        <dbReference type="Proteomes" id="UP000247810"/>
    </source>
</evidence>
<keyword evidence="1" id="KW-1133">Transmembrane helix</keyword>
<feature type="transmembrane region" description="Helical" evidence="1">
    <location>
        <begin position="12"/>
        <end position="39"/>
    </location>
</feature>
<keyword evidence="1" id="KW-0472">Membrane</keyword>
<gene>
    <name evidence="2" type="ORF">BO71DRAFT_228257</name>
</gene>
<reference evidence="2 3" key="1">
    <citation type="submission" date="2018-02" db="EMBL/GenBank/DDBJ databases">
        <title>The genomes of Aspergillus section Nigri reveals drivers in fungal speciation.</title>
        <authorList>
            <consortium name="DOE Joint Genome Institute"/>
            <person name="Vesth T.C."/>
            <person name="Nybo J."/>
            <person name="Theobald S."/>
            <person name="Brandl J."/>
            <person name="Frisvad J.C."/>
            <person name="Nielsen K.F."/>
            <person name="Lyhne E.K."/>
            <person name="Kogle M.E."/>
            <person name="Kuo A."/>
            <person name="Riley R."/>
            <person name="Clum A."/>
            <person name="Nolan M."/>
            <person name="Lipzen A."/>
            <person name="Salamov A."/>
            <person name="Henrissat B."/>
            <person name="Wiebenga A."/>
            <person name="De vries R.P."/>
            <person name="Grigoriev I.V."/>
            <person name="Mortensen U.H."/>
            <person name="Andersen M.R."/>
            <person name="Baker S.E."/>
        </authorList>
    </citation>
    <scope>NUCLEOTIDE SEQUENCE [LARGE SCALE GENOMIC DNA]</scope>
    <source>
        <strain evidence="2 3">CBS 707.79</strain>
    </source>
</reference>